<evidence type="ECO:0000256" key="1">
    <source>
        <dbReference type="HAMAP-Rule" id="MF_02128"/>
    </source>
</evidence>
<evidence type="ECO:0000313" key="4">
    <source>
        <dbReference type="EMBL" id="PSB04577.1"/>
    </source>
</evidence>
<feature type="binding site" evidence="1">
    <location>
        <position position="27"/>
    </location>
    <ligand>
        <name>Mg(2+)</name>
        <dbReference type="ChEBI" id="CHEBI:18420"/>
        <label>3</label>
    </ligand>
</feature>
<name>A0A2T1C8V4_9CYAN</name>
<dbReference type="Proteomes" id="UP000238762">
    <property type="component" value="Unassembled WGS sequence"/>
</dbReference>
<proteinExistence type="inferred from homology"/>
<feature type="binding site" evidence="1">
    <location>
        <position position="272"/>
    </location>
    <ligand>
        <name>substrate</name>
    </ligand>
</feature>
<dbReference type="PIRSF" id="PIRSF005303">
    <property type="entry name" value="Thiam_monoph_kin"/>
    <property type="match status" value="1"/>
</dbReference>
<reference evidence="4 5" key="2">
    <citation type="submission" date="2018-03" db="EMBL/GenBank/DDBJ databases">
        <title>The ancient ancestry and fast evolution of plastids.</title>
        <authorList>
            <person name="Moore K.R."/>
            <person name="Magnabosco C."/>
            <person name="Momper L."/>
            <person name="Gold D.A."/>
            <person name="Bosak T."/>
            <person name="Fournier G.P."/>
        </authorList>
    </citation>
    <scope>NUCLEOTIDE SEQUENCE [LARGE SCALE GENOMIC DNA]</scope>
    <source>
        <strain evidence="4 5">CCAP 1448/3</strain>
    </source>
</reference>
<keyword evidence="1" id="KW-0460">Magnesium</keyword>
<dbReference type="SUPFAM" id="SSF55326">
    <property type="entry name" value="PurM N-terminal domain-like"/>
    <property type="match status" value="1"/>
</dbReference>
<dbReference type="Pfam" id="PF00586">
    <property type="entry name" value="AIRS"/>
    <property type="match status" value="1"/>
</dbReference>
<dbReference type="InterPro" id="IPR036921">
    <property type="entry name" value="PurM-like_N_sf"/>
</dbReference>
<feature type="domain" description="PurM-like N-terminal" evidence="2">
    <location>
        <begin position="25"/>
        <end position="138"/>
    </location>
</feature>
<feature type="binding site" evidence="1">
    <location>
        <position position="121"/>
    </location>
    <ligand>
        <name>Mg(2+)</name>
        <dbReference type="ChEBI" id="CHEBI:18420"/>
        <label>1</label>
    </ligand>
</feature>
<feature type="binding site" evidence="1">
    <location>
        <position position="224"/>
    </location>
    <ligand>
        <name>Mg(2+)</name>
        <dbReference type="ChEBI" id="CHEBI:18420"/>
        <label>5</label>
    </ligand>
</feature>
<feature type="binding site" evidence="1">
    <location>
        <position position="73"/>
    </location>
    <ligand>
        <name>Mg(2+)</name>
        <dbReference type="ChEBI" id="CHEBI:18420"/>
        <label>4</label>
    </ligand>
</feature>
<comment type="catalytic activity">
    <reaction evidence="1">
        <text>thiamine phosphate + ATP = thiamine diphosphate + ADP</text>
        <dbReference type="Rhea" id="RHEA:15913"/>
        <dbReference type="ChEBI" id="CHEBI:30616"/>
        <dbReference type="ChEBI" id="CHEBI:37575"/>
        <dbReference type="ChEBI" id="CHEBI:58937"/>
        <dbReference type="ChEBI" id="CHEBI:456216"/>
        <dbReference type="EC" id="2.7.4.16"/>
    </reaction>
</comment>
<feature type="binding site" evidence="1">
    <location>
        <position position="221"/>
    </location>
    <ligand>
        <name>Mg(2+)</name>
        <dbReference type="ChEBI" id="CHEBI:18420"/>
        <label>3</label>
    </ligand>
</feature>
<feature type="domain" description="PurM-like C-terminal" evidence="3">
    <location>
        <begin position="150"/>
        <end position="310"/>
    </location>
</feature>
<dbReference type="SUPFAM" id="SSF56042">
    <property type="entry name" value="PurM C-terminal domain-like"/>
    <property type="match status" value="1"/>
</dbReference>
<feature type="binding site" evidence="1">
    <location>
        <position position="223"/>
    </location>
    <ligand>
        <name>ATP</name>
        <dbReference type="ChEBI" id="CHEBI:30616"/>
    </ligand>
</feature>
<feature type="binding site" evidence="1">
    <location>
        <position position="146"/>
    </location>
    <ligand>
        <name>ATP</name>
        <dbReference type="ChEBI" id="CHEBI:30616"/>
    </ligand>
</feature>
<dbReference type="Pfam" id="PF02769">
    <property type="entry name" value="AIRS_C"/>
    <property type="match status" value="1"/>
</dbReference>
<dbReference type="HAMAP" id="MF_02128">
    <property type="entry name" value="TMP_kinase"/>
    <property type="match status" value="1"/>
</dbReference>
<dbReference type="InterPro" id="IPR036676">
    <property type="entry name" value="PurM-like_C_sf"/>
</dbReference>
<feature type="binding site" evidence="1">
    <location>
        <position position="27"/>
    </location>
    <ligand>
        <name>Mg(2+)</name>
        <dbReference type="ChEBI" id="CHEBI:18420"/>
        <label>4</label>
    </ligand>
</feature>
<accession>A0A2T1C8V4</accession>
<reference evidence="4 5" key="1">
    <citation type="submission" date="2018-02" db="EMBL/GenBank/DDBJ databases">
        <authorList>
            <person name="Cohen D.B."/>
            <person name="Kent A.D."/>
        </authorList>
    </citation>
    <scope>NUCLEOTIDE SEQUENCE [LARGE SCALE GENOMIC DNA]</scope>
    <source>
        <strain evidence="4 5">CCAP 1448/3</strain>
    </source>
</reference>
<dbReference type="CDD" id="cd02194">
    <property type="entry name" value="ThiL"/>
    <property type="match status" value="1"/>
</dbReference>
<keyword evidence="1" id="KW-0547">Nucleotide-binding</keyword>
<protein>
    <recommendedName>
        <fullName evidence="1">Thiamine-monophosphate kinase</fullName>
        <shortName evidence="1">TMP kinase</shortName>
        <shortName evidence="1">Thiamine-phosphate kinase</shortName>
        <ecNumber evidence="1">2.7.4.16</ecNumber>
    </recommendedName>
</protein>
<dbReference type="InterPro" id="IPR010918">
    <property type="entry name" value="PurM-like_C_dom"/>
</dbReference>
<dbReference type="RefSeq" id="WP_106287210.1">
    <property type="nucleotide sequence ID" value="NZ_CAWNTC010000177.1"/>
</dbReference>
<keyword evidence="1 4" id="KW-0418">Kinase</keyword>
<feature type="binding site" evidence="1">
    <location>
        <position position="51"/>
    </location>
    <ligand>
        <name>substrate</name>
    </ligand>
</feature>
<evidence type="ECO:0000313" key="5">
    <source>
        <dbReference type="Proteomes" id="UP000238762"/>
    </source>
</evidence>
<comment type="caution">
    <text evidence="4">The sequence shown here is derived from an EMBL/GenBank/DDBJ whole genome shotgun (WGS) entry which is preliminary data.</text>
</comment>
<dbReference type="GO" id="GO:0009228">
    <property type="term" value="P:thiamine biosynthetic process"/>
    <property type="evidence" value="ECO:0007669"/>
    <property type="project" value="UniProtKB-KW"/>
</dbReference>
<feature type="binding site" evidence="1">
    <location>
        <position position="44"/>
    </location>
    <ligand>
        <name>Mg(2+)</name>
        <dbReference type="ChEBI" id="CHEBI:18420"/>
        <label>2</label>
    </ligand>
</feature>
<sequence>MQIRDIGEQGLLAKLQKFCPPEVIGDDGAILTTTPGTSLVVTTDILVDGVHFSDRTTTPFDVGWRAAAANLSDLAAMGAVPLGITVGLCLPPDLAVSWVEALYEGLTSCLEISQTPIVGGDICRSSQITVAITAFGEVDPNFTIRRHAAKVGDVLLATGIHGASKAGLELLLNPKIGANLSALARESLIKAHQQPNPRLDVLPHLQELYANSTPVTIAGMDSSDGLADAVLQICRASSVGAMIEMSQLPIAGAIAHLVSAPEALNWTLYGGEDFELILSLPVEKAQLLVEQLGNGATIFGKIIPGTAVKLVDSQGHNPEIILTLDRGFQHFR</sequence>
<feature type="binding site" evidence="1">
    <location>
        <position position="328"/>
    </location>
    <ligand>
        <name>substrate</name>
    </ligand>
</feature>
<keyword evidence="1" id="KW-0479">Metal-binding</keyword>
<dbReference type="EMBL" id="PVWJ01000010">
    <property type="protein sequence ID" value="PSB04577.1"/>
    <property type="molecule type" value="Genomic_DNA"/>
</dbReference>
<dbReference type="PANTHER" id="PTHR30270:SF0">
    <property type="entry name" value="THIAMINE-MONOPHOSPHATE KINASE"/>
    <property type="match status" value="1"/>
</dbReference>
<gene>
    <name evidence="1" type="primary">thiL</name>
    <name evidence="4" type="ORF">C7B64_03195</name>
</gene>
<evidence type="ECO:0000259" key="2">
    <source>
        <dbReference type="Pfam" id="PF00586"/>
    </source>
</evidence>
<keyword evidence="1" id="KW-0067">ATP-binding</keyword>
<keyword evidence="5" id="KW-1185">Reference proteome</keyword>
<dbReference type="PANTHER" id="PTHR30270">
    <property type="entry name" value="THIAMINE-MONOPHOSPHATE KINASE"/>
    <property type="match status" value="1"/>
</dbReference>
<dbReference type="Gene3D" id="3.90.650.10">
    <property type="entry name" value="PurM-like C-terminal domain"/>
    <property type="match status" value="1"/>
</dbReference>
<dbReference type="InterPro" id="IPR016188">
    <property type="entry name" value="PurM-like_N"/>
</dbReference>
<dbReference type="UniPathway" id="UPA00060">
    <property type="reaction ID" value="UER00142"/>
</dbReference>
<dbReference type="GO" id="GO:0005524">
    <property type="term" value="F:ATP binding"/>
    <property type="evidence" value="ECO:0007669"/>
    <property type="project" value="UniProtKB-UniRule"/>
</dbReference>
<dbReference type="GO" id="GO:0000287">
    <property type="term" value="F:magnesium ion binding"/>
    <property type="evidence" value="ECO:0007669"/>
    <property type="project" value="UniProtKB-UniRule"/>
</dbReference>
<comment type="similarity">
    <text evidence="1">Belongs to the thiamine-monophosphate kinase family.</text>
</comment>
<feature type="binding site" evidence="1">
    <location>
        <position position="42"/>
    </location>
    <ligand>
        <name>Mg(2+)</name>
        <dbReference type="ChEBI" id="CHEBI:18420"/>
        <label>4</label>
    </ligand>
</feature>
<feature type="binding site" evidence="1">
    <location>
        <begin position="120"/>
        <end position="121"/>
    </location>
    <ligand>
        <name>ATP</name>
        <dbReference type="ChEBI" id="CHEBI:30616"/>
    </ligand>
</feature>
<organism evidence="4 5">
    <name type="scientific">Merismopedia glauca CCAP 1448/3</name>
    <dbReference type="NCBI Taxonomy" id="1296344"/>
    <lineage>
        <taxon>Bacteria</taxon>
        <taxon>Bacillati</taxon>
        <taxon>Cyanobacteriota</taxon>
        <taxon>Cyanophyceae</taxon>
        <taxon>Synechococcales</taxon>
        <taxon>Merismopediaceae</taxon>
        <taxon>Merismopedia</taxon>
    </lineage>
</organism>
<dbReference type="InterPro" id="IPR006283">
    <property type="entry name" value="ThiL-like"/>
</dbReference>
<feature type="binding site" evidence="1">
    <location>
        <position position="44"/>
    </location>
    <ligand>
        <name>Mg(2+)</name>
        <dbReference type="ChEBI" id="CHEBI:18420"/>
        <label>1</label>
    </ligand>
</feature>
<dbReference type="NCBIfam" id="TIGR01379">
    <property type="entry name" value="thiL"/>
    <property type="match status" value="1"/>
</dbReference>
<dbReference type="AlphaFoldDB" id="A0A2T1C8V4"/>
<comment type="pathway">
    <text evidence="1">Cofactor biosynthesis; thiamine diphosphate biosynthesis; thiamine diphosphate from thiamine phosphate: step 1/1.</text>
</comment>
<evidence type="ECO:0000259" key="3">
    <source>
        <dbReference type="Pfam" id="PF02769"/>
    </source>
</evidence>
<keyword evidence="1" id="KW-0784">Thiamine biosynthesis</keyword>
<feature type="binding site" evidence="1">
    <location>
        <position position="73"/>
    </location>
    <ligand>
        <name>Mg(2+)</name>
        <dbReference type="ChEBI" id="CHEBI:18420"/>
        <label>2</label>
    </ligand>
</feature>
<feature type="binding site" evidence="1">
    <location>
        <position position="103"/>
    </location>
    <ligand>
        <name>ATP</name>
        <dbReference type="ChEBI" id="CHEBI:30616"/>
    </ligand>
</feature>
<dbReference type="GO" id="GO:0009030">
    <property type="term" value="F:thiamine-phosphate kinase activity"/>
    <property type="evidence" value="ECO:0007669"/>
    <property type="project" value="UniProtKB-UniRule"/>
</dbReference>
<dbReference type="OrthoDB" id="9802811at2"/>
<comment type="function">
    <text evidence="1">Catalyzes the ATP-dependent phosphorylation of thiamine-monophosphate (TMP) to form thiamine-pyrophosphate (TPP), the active form of vitamin B1.</text>
</comment>
<feature type="binding site" evidence="1">
    <location>
        <position position="43"/>
    </location>
    <ligand>
        <name>Mg(2+)</name>
        <dbReference type="ChEBI" id="CHEBI:18420"/>
        <label>1</label>
    </ligand>
</feature>
<dbReference type="Gene3D" id="3.30.1330.10">
    <property type="entry name" value="PurM-like, N-terminal domain"/>
    <property type="match status" value="1"/>
</dbReference>
<feature type="binding site" evidence="1">
    <location>
        <position position="73"/>
    </location>
    <ligand>
        <name>Mg(2+)</name>
        <dbReference type="ChEBI" id="CHEBI:18420"/>
        <label>3</label>
    </ligand>
</feature>
<dbReference type="GO" id="GO:0009229">
    <property type="term" value="P:thiamine diphosphate biosynthetic process"/>
    <property type="evidence" value="ECO:0007669"/>
    <property type="project" value="UniProtKB-UniRule"/>
</dbReference>
<comment type="miscellaneous">
    <text evidence="1">Reaction mechanism of ThiL seems to utilize a direct, inline transfer of the gamma-phosphate of ATP to TMP rather than a phosphorylated enzyme intermediate.</text>
</comment>
<dbReference type="EC" id="2.7.4.16" evidence="1"/>
<keyword evidence="1" id="KW-0808">Transferase</keyword>